<geneLocation type="plasmid" evidence="2 3">
    <name>pROB01</name>
</geneLocation>
<keyword evidence="2" id="KW-0614">Plasmid</keyword>
<feature type="compositionally biased region" description="Basic residues" evidence="1">
    <location>
        <begin position="15"/>
        <end position="26"/>
    </location>
</feature>
<dbReference type="EMBL" id="AP011116">
    <property type="protein sequence ID" value="BAH55610.1"/>
    <property type="molecule type" value="Genomic_DNA"/>
</dbReference>
<organism evidence="2 3">
    <name type="scientific">Rhodococcus opacus (strain B4)</name>
    <dbReference type="NCBI Taxonomy" id="632772"/>
    <lineage>
        <taxon>Bacteria</taxon>
        <taxon>Bacillati</taxon>
        <taxon>Actinomycetota</taxon>
        <taxon>Actinomycetes</taxon>
        <taxon>Mycobacteriales</taxon>
        <taxon>Nocardiaceae</taxon>
        <taxon>Rhodococcus</taxon>
    </lineage>
</organism>
<dbReference type="AlphaFoldDB" id="C1BC28"/>
<proteinExistence type="predicted"/>
<reference evidence="2 3" key="1">
    <citation type="submission" date="2009-03" db="EMBL/GenBank/DDBJ databases">
        <title>Comparison of the complete genome sequences of Rhodococcus erythropolis PR4 and Rhodococcus opacus B4.</title>
        <authorList>
            <person name="Takarada H."/>
            <person name="Sekine M."/>
            <person name="Hosoyama A."/>
            <person name="Yamada R."/>
            <person name="Fujisawa T."/>
            <person name="Omata S."/>
            <person name="Shimizu A."/>
            <person name="Tsukatani N."/>
            <person name="Tanikawa S."/>
            <person name="Fujita N."/>
            <person name="Harayama S."/>
        </authorList>
    </citation>
    <scope>NUCLEOTIDE SEQUENCE [LARGE SCALE GENOMIC DNA]</scope>
    <source>
        <strain evidence="2 3">B4</strain>
        <plasmid evidence="2 3">pROB01</plasmid>
    </source>
</reference>
<evidence type="ECO:0000256" key="1">
    <source>
        <dbReference type="SAM" id="MobiDB-lite"/>
    </source>
</evidence>
<accession>C1BC28</accession>
<gene>
    <name evidence="2" type="ordered locus">ROP_pROB01-01110</name>
</gene>
<name>C1BC28_RHOOB</name>
<protein>
    <submittedName>
        <fullName evidence="2">Uncharacterized protein</fullName>
    </submittedName>
</protein>
<dbReference type="HOGENOM" id="CLU_1395368_0_0_11"/>
<dbReference type="PATRIC" id="fig|632772.20.peg.7823"/>
<evidence type="ECO:0000313" key="3">
    <source>
        <dbReference type="Proteomes" id="UP000002212"/>
    </source>
</evidence>
<sequence length="195" mass="21682">MSGVIGCDRHTPARGGRHLPRRRHHAMPAVPGHGGQVGTRACPHRPRDDPDRAPTRVRCRDCGATHILLPTALQVRRADTAEVIGNALAHKAKGLGFRRIAERMGRPESTVRRWLRRTTGEHVQWLHRRGTERLGLVAREAFCTIRYVGNPLGDALCVLSAAAVEDRRRFGFPDPPWDLIGIYTQGRLLSPPRSG</sequence>
<dbReference type="Pfam" id="PF13384">
    <property type="entry name" value="HTH_23"/>
    <property type="match status" value="1"/>
</dbReference>
<feature type="region of interest" description="Disordered" evidence="1">
    <location>
        <begin position="1"/>
        <end position="55"/>
    </location>
</feature>
<feature type="compositionally biased region" description="Basic and acidic residues" evidence="1">
    <location>
        <begin position="45"/>
        <end position="55"/>
    </location>
</feature>
<dbReference type="KEGG" id="rop:ROP_pROB01-01110"/>
<evidence type="ECO:0000313" key="2">
    <source>
        <dbReference type="EMBL" id="BAH55610.1"/>
    </source>
</evidence>
<dbReference type="Proteomes" id="UP000002212">
    <property type="component" value="Plasmid pROB01"/>
</dbReference>